<dbReference type="GO" id="GO:0005829">
    <property type="term" value="C:cytosol"/>
    <property type="evidence" value="ECO:0007669"/>
    <property type="project" value="TreeGrafter"/>
</dbReference>
<reference evidence="4 5" key="1">
    <citation type="journal article" date="2018" name="Syst. Appl. Microbiol.">
        <title>Abditibacterium utsteinense sp. nov., the first cultivated member of candidate phylum FBP, isolated from ice-free Antarctic soil samples.</title>
        <authorList>
            <person name="Tahon G."/>
            <person name="Tytgat B."/>
            <person name="Lebbe L."/>
            <person name="Carlier A."/>
            <person name="Willems A."/>
        </authorList>
    </citation>
    <scope>NUCLEOTIDE SEQUENCE [LARGE SCALE GENOMIC DNA]</scope>
    <source>
        <strain evidence="4 5">LMG 29911</strain>
    </source>
</reference>
<organism evidence="4 5">
    <name type="scientific">Abditibacterium utsteinense</name>
    <dbReference type="NCBI Taxonomy" id="1960156"/>
    <lineage>
        <taxon>Bacteria</taxon>
        <taxon>Pseudomonadati</taxon>
        <taxon>Abditibacteriota</taxon>
        <taxon>Abditibacteriia</taxon>
        <taxon>Abditibacteriales</taxon>
        <taxon>Abditibacteriaceae</taxon>
        <taxon>Abditibacterium</taxon>
    </lineage>
</organism>
<gene>
    <name evidence="4" type="ORF">B1R32_101180</name>
</gene>
<dbReference type="PANTHER" id="PTHR48106">
    <property type="entry name" value="QUINONE OXIDOREDUCTASE PIG3-RELATED"/>
    <property type="match status" value="1"/>
</dbReference>
<dbReference type="SUPFAM" id="SSF51735">
    <property type="entry name" value="NAD(P)-binding Rossmann-fold domains"/>
    <property type="match status" value="1"/>
</dbReference>
<keyword evidence="2" id="KW-0560">Oxidoreductase</keyword>
<dbReference type="PANTHER" id="PTHR48106:SF13">
    <property type="entry name" value="QUINONE OXIDOREDUCTASE-RELATED"/>
    <property type="match status" value="1"/>
</dbReference>
<dbReference type="SMART" id="SM00829">
    <property type="entry name" value="PKS_ER"/>
    <property type="match status" value="1"/>
</dbReference>
<dbReference type="RefSeq" id="WP_202973414.1">
    <property type="nucleotide sequence ID" value="NZ_NIGF01000001.1"/>
</dbReference>
<dbReference type="Gene3D" id="3.90.180.10">
    <property type="entry name" value="Medium-chain alcohol dehydrogenases, catalytic domain"/>
    <property type="match status" value="1"/>
</dbReference>
<proteinExistence type="predicted"/>
<dbReference type="GO" id="GO:0035925">
    <property type="term" value="F:mRNA 3'-UTR AU-rich region binding"/>
    <property type="evidence" value="ECO:0007669"/>
    <property type="project" value="TreeGrafter"/>
</dbReference>
<dbReference type="AlphaFoldDB" id="A0A2S8SXE4"/>
<dbReference type="CDD" id="cd05286">
    <property type="entry name" value="QOR2"/>
    <property type="match status" value="1"/>
</dbReference>
<evidence type="ECO:0000256" key="1">
    <source>
        <dbReference type="ARBA" id="ARBA00022857"/>
    </source>
</evidence>
<sequence>MMKAIVVNQYGGPNALIPQKMKAPLPATAEVRLQMRAAGVNFSDVYIRRGGGSSYGATLPFVAGREGSGIIESFGEEVEGFAIGDRVAFTGVMGSYAEMCVVPASALIPMPDEMSFEVGASFPLQGMTAHYLLHEFRHLKAGETVLIHAAAGGMGLLLCAWAKHLGMRVIGTVSTEEKAARAKAAGADEIIFYNREDFAPAVMKSTTVEGAHLIIDGVGKTTFKSDLQCAAIRGDIAVYGGASGPAGSLTPADLMPRGLSLHSGTLALFTRTREELLLRADAVLEGWKQGWLDFSPAHIFDLEDAAKAHELLESRASSGKIVLRIG</sequence>
<dbReference type="GO" id="GO:0070402">
    <property type="term" value="F:NADPH binding"/>
    <property type="evidence" value="ECO:0007669"/>
    <property type="project" value="TreeGrafter"/>
</dbReference>
<dbReference type="InterPro" id="IPR013149">
    <property type="entry name" value="ADH-like_C"/>
</dbReference>
<comment type="caution">
    <text evidence="4">The sequence shown here is derived from an EMBL/GenBank/DDBJ whole genome shotgun (WGS) entry which is preliminary data.</text>
</comment>
<evidence type="ECO:0000259" key="3">
    <source>
        <dbReference type="SMART" id="SM00829"/>
    </source>
</evidence>
<dbReference type="Pfam" id="PF00107">
    <property type="entry name" value="ADH_zinc_N"/>
    <property type="match status" value="1"/>
</dbReference>
<keyword evidence="1" id="KW-0521">NADP</keyword>
<dbReference type="InterPro" id="IPR036291">
    <property type="entry name" value="NAD(P)-bd_dom_sf"/>
</dbReference>
<evidence type="ECO:0000313" key="4">
    <source>
        <dbReference type="EMBL" id="PQV65438.1"/>
    </source>
</evidence>
<dbReference type="Proteomes" id="UP000237684">
    <property type="component" value="Unassembled WGS sequence"/>
</dbReference>
<protein>
    <submittedName>
        <fullName evidence="4">NADPH2:quinone reductase</fullName>
    </submittedName>
</protein>
<dbReference type="GO" id="GO:0003960">
    <property type="term" value="F:quinone reductase (NADPH) activity"/>
    <property type="evidence" value="ECO:0007669"/>
    <property type="project" value="InterPro"/>
</dbReference>
<dbReference type="InterPro" id="IPR020843">
    <property type="entry name" value="ER"/>
</dbReference>
<dbReference type="Pfam" id="PF08240">
    <property type="entry name" value="ADH_N"/>
    <property type="match status" value="1"/>
</dbReference>
<name>A0A2S8SXE4_9BACT</name>
<feature type="domain" description="Enoyl reductase (ER)" evidence="3">
    <location>
        <begin position="11"/>
        <end position="323"/>
    </location>
</feature>
<dbReference type="SUPFAM" id="SSF50129">
    <property type="entry name" value="GroES-like"/>
    <property type="match status" value="1"/>
</dbReference>
<dbReference type="Gene3D" id="3.40.50.720">
    <property type="entry name" value="NAD(P)-binding Rossmann-like Domain"/>
    <property type="match status" value="1"/>
</dbReference>
<dbReference type="FunCoup" id="A0A2S8SXE4">
    <property type="interactions" value="329"/>
</dbReference>
<dbReference type="InterPro" id="IPR011032">
    <property type="entry name" value="GroES-like_sf"/>
</dbReference>
<evidence type="ECO:0000256" key="2">
    <source>
        <dbReference type="ARBA" id="ARBA00023002"/>
    </source>
</evidence>
<accession>A0A2S8SXE4</accession>
<dbReference type="EMBL" id="NIGF01000001">
    <property type="protein sequence ID" value="PQV65438.1"/>
    <property type="molecule type" value="Genomic_DNA"/>
</dbReference>
<dbReference type="InterPro" id="IPR047618">
    <property type="entry name" value="QOR-like"/>
</dbReference>
<dbReference type="InterPro" id="IPR013154">
    <property type="entry name" value="ADH-like_N"/>
</dbReference>
<dbReference type="InParanoid" id="A0A2S8SXE4"/>
<keyword evidence="5" id="KW-1185">Reference proteome</keyword>
<evidence type="ECO:0000313" key="5">
    <source>
        <dbReference type="Proteomes" id="UP000237684"/>
    </source>
</evidence>